<dbReference type="GO" id="GO:0000270">
    <property type="term" value="P:peptidoglycan metabolic process"/>
    <property type="evidence" value="ECO:0007669"/>
    <property type="project" value="TreeGrafter"/>
</dbReference>
<dbReference type="AlphaFoldDB" id="A0A3B0V1R5"/>
<organism evidence="3">
    <name type="scientific">hydrothermal vent metagenome</name>
    <dbReference type="NCBI Taxonomy" id="652676"/>
    <lineage>
        <taxon>unclassified sequences</taxon>
        <taxon>metagenomes</taxon>
        <taxon>ecological metagenomes</taxon>
    </lineage>
</organism>
<protein>
    <submittedName>
        <fullName evidence="3">D-alanyl-D-alanine carboxypeptidase</fullName>
        <ecNumber evidence="3">3.4.16.4</ecNumber>
    </submittedName>
</protein>
<dbReference type="GO" id="GO:0009002">
    <property type="term" value="F:serine-type D-Ala-D-Ala carboxypeptidase activity"/>
    <property type="evidence" value="ECO:0007669"/>
    <property type="project" value="UniProtKB-EC"/>
</dbReference>
<dbReference type="PRINTS" id="PR00922">
    <property type="entry name" value="DADACBPTASE3"/>
</dbReference>
<dbReference type="PANTHER" id="PTHR30023">
    <property type="entry name" value="D-ALANYL-D-ALANINE CARBOXYPEPTIDASE"/>
    <property type="match status" value="1"/>
</dbReference>
<proteinExistence type="inferred from homology"/>
<evidence type="ECO:0000256" key="2">
    <source>
        <dbReference type="ARBA" id="ARBA00022801"/>
    </source>
</evidence>
<keyword evidence="2 3" id="KW-0378">Hydrolase</keyword>
<dbReference type="EMBL" id="UOEY01000043">
    <property type="protein sequence ID" value="VAW37495.1"/>
    <property type="molecule type" value="Genomic_DNA"/>
</dbReference>
<dbReference type="SUPFAM" id="SSF56601">
    <property type="entry name" value="beta-lactamase/transpeptidase-like"/>
    <property type="match status" value="1"/>
</dbReference>
<dbReference type="InterPro" id="IPR000667">
    <property type="entry name" value="Peptidase_S13"/>
</dbReference>
<keyword evidence="3" id="KW-0121">Carboxypeptidase</keyword>
<dbReference type="Gene3D" id="3.50.80.20">
    <property type="entry name" value="D-Ala-D-Ala carboxypeptidase C, peptidase S13"/>
    <property type="match status" value="1"/>
</dbReference>
<sequence>MSIRPATVCIGKLLVKTVIFASCFFPIFQWQSAGAACGSFSGLIRHGSYAVADAGGRIISSCNADTPLVPASILKIPTALAALHILGKAFRFRTDFLVDRQHNLYIKGYGDPMLTSEEVALVLHHLRDLGVDRINGIFIDDSNYKLSGQIPGRGESDNPYDAAIGAIAVNFNTVKIRVDGRGMVVSDEPQTPTLPLMKQLGRGLGPGVYRLNICWKNCRPGKKTARYAAELFRGLQRRAGIPGDGPLGLRRAPADSRLVYTHRNSKKLAEVLSSLLKYSNNLIADQLFLACGTAQNGFPATWDKARAATGAALRRILGPAAAAGVGMVEGSGLSRRDRMTARAMIRVLRAFAPYRGLLPEKKGVRLKSGTLEGVYNYAGYLPNGRLFVIMLNQPRNTRDLVLNRMKSSFARK</sequence>
<evidence type="ECO:0000313" key="3">
    <source>
        <dbReference type="EMBL" id="VAW37495.1"/>
    </source>
</evidence>
<dbReference type="EC" id="3.4.16.4" evidence="3"/>
<keyword evidence="3" id="KW-0645">Protease</keyword>
<reference evidence="3" key="1">
    <citation type="submission" date="2018-06" db="EMBL/GenBank/DDBJ databases">
        <authorList>
            <person name="Zhirakovskaya E."/>
        </authorList>
    </citation>
    <scope>NUCLEOTIDE SEQUENCE</scope>
</reference>
<evidence type="ECO:0000256" key="1">
    <source>
        <dbReference type="ARBA" id="ARBA00006096"/>
    </source>
</evidence>
<dbReference type="GO" id="GO:0006508">
    <property type="term" value="P:proteolysis"/>
    <property type="evidence" value="ECO:0007669"/>
    <property type="project" value="InterPro"/>
</dbReference>
<accession>A0A3B0V1R5</accession>
<dbReference type="Gene3D" id="3.40.710.10">
    <property type="entry name" value="DD-peptidase/beta-lactamase superfamily"/>
    <property type="match status" value="1"/>
</dbReference>
<dbReference type="InterPro" id="IPR012338">
    <property type="entry name" value="Beta-lactam/transpept-like"/>
</dbReference>
<name>A0A3B0V1R5_9ZZZZ</name>
<comment type="similarity">
    <text evidence="1">Belongs to the peptidase S13 family.</text>
</comment>
<dbReference type="PANTHER" id="PTHR30023:SF0">
    <property type="entry name" value="PENICILLIN-SENSITIVE CARBOXYPEPTIDASE A"/>
    <property type="match status" value="1"/>
</dbReference>
<dbReference type="Pfam" id="PF02113">
    <property type="entry name" value="Peptidase_S13"/>
    <property type="match status" value="2"/>
</dbReference>
<gene>
    <name evidence="3" type="ORF">MNBD_DELTA04-770</name>
</gene>